<dbReference type="InterPro" id="IPR000086">
    <property type="entry name" value="NUDIX_hydrolase_dom"/>
</dbReference>
<dbReference type="SUPFAM" id="SSF55811">
    <property type="entry name" value="Nudix"/>
    <property type="match status" value="1"/>
</dbReference>
<dbReference type="InterPro" id="IPR015797">
    <property type="entry name" value="NUDIX_hydrolase-like_dom_sf"/>
</dbReference>
<reference evidence="4" key="1">
    <citation type="submission" date="2021-06" db="EMBL/GenBank/DDBJ databases">
        <title>Novel species in genus Arthrobacter.</title>
        <authorList>
            <person name="Zhang G."/>
        </authorList>
    </citation>
    <scope>NUCLEOTIDE SEQUENCE</scope>
    <source>
        <strain evidence="4">Zg-ZUI122</strain>
    </source>
</reference>
<gene>
    <name evidence="4" type="ORF">KG104_17475</name>
</gene>
<dbReference type="PROSITE" id="PS51462">
    <property type="entry name" value="NUDIX"/>
    <property type="match status" value="1"/>
</dbReference>
<evidence type="ECO:0000259" key="3">
    <source>
        <dbReference type="PROSITE" id="PS51462"/>
    </source>
</evidence>
<dbReference type="EMBL" id="CP076456">
    <property type="protein sequence ID" value="QWQ36196.1"/>
    <property type="molecule type" value="Genomic_DNA"/>
</dbReference>
<dbReference type="PANTHER" id="PTHR43046">
    <property type="entry name" value="GDP-MANNOSE MANNOSYL HYDROLASE"/>
    <property type="match status" value="1"/>
</dbReference>
<evidence type="ECO:0000256" key="1">
    <source>
        <dbReference type="ARBA" id="ARBA00001946"/>
    </source>
</evidence>
<dbReference type="Pfam" id="PF00293">
    <property type="entry name" value="NUDIX"/>
    <property type="match status" value="1"/>
</dbReference>
<sequence length="164" mass="17917">MGHIGSYVWELRQKVGKRQLLLPGAQVLVLRTDGTALLQRRVDNGVWELPAGACEPGQSFAGAAVAELFEETGIRTDPANLVAFASLSDPNLHQLEYPNGDRVHAFALCFCLTGWEGSVTPEKSEVSEIGFFPLSGVPDPLHPPTREVLQLYGQYLQTGIFQAR</sequence>
<dbReference type="KEGG" id="asun:KG104_17475"/>
<dbReference type="AlphaFoldDB" id="A0A975PEB9"/>
<accession>A0A975PEB9</accession>
<dbReference type="Proteomes" id="UP000680588">
    <property type="component" value="Chromosome"/>
</dbReference>
<evidence type="ECO:0000313" key="5">
    <source>
        <dbReference type="Proteomes" id="UP000680588"/>
    </source>
</evidence>
<organism evidence="4 5">
    <name type="scientific">Arthrobacter sunyaminii</name>
    <dbReference type="NCBI Taxonomy" id="2816859"/>
    <lineage>
        <taxon>Bacteria</taxon>
        <taxon>Bacillati</taxon>
        <taxon>Actinomycetota</taxon>
        <taxon>Actinomycetes</taxon>
        <taxon>Micrococcales</taxon>
        <taxon>Micrococcaceae</taxon>
        <taxon>Arthrobacter</taxon>
    </lineage>
</organism>
<keyword evidence="2" id="KW-0378">Hydrolase</keyword>
<dbReference type="Gene3D" id="3.90.79.10">
    <property type="entry name" value="Nucleoside Triphosphate Pyrophosphohydrolase"/>
    <property type="match status" value="1"/>
</dbReference>
<keyword evidence="5" id="KW-1185">Reference proteome</keyword>
<evidence type="ECO:0000313" key="4">
    <source>
        <dbReference type="EMBL" id="QWQ36196.1"/>
    </source>
</evidence>
<proteinExistence type="predicted"/>
<comment type="cofactor">
    <cofactor evidence="1">
        <name>Mg(2+)</name>
        <dbReference type="ChEBI" id="CHEBI:18420"/>
    </cofactor>
</comment>
<evidence type="ECO:0000256" key="2">
    <source>
        <dbReference type="ARBA" id="ARBA00022801"/>
    </source>
</evidence>
<dbReference type="PANTHER" id="PTHR43046:SF2">
    <property type="entry name" value="8-OXO-DGTP DIPHOSPHATASE-RELATED"/>
    <property type="match status" value="1"/>
</dbReference>
<dbReference type="RefSeq" id="WP_207348201.1">
    <property type="nucleotide sequence ID" value="NZ_CP076456.1"/>
</dbReference>
<dbReference type="GO" id="GO:0016787">
    <property type="term" value="F:hydrolase activity"/>
    <property type="evidence" value="ECO:0007669"/>
    <property type="project" value="UniProtKB-KW"/>
</dbReference>
<protein>
    <submittedName>
        <fullName evidence="4">NUDIX domain-containing protein</fullName>
    </submittedName>
</protein>
<name>A0A975PEB9_9MICC</name>
<feature type="domain" description="Nudix hydrolase" evidence="3">
    <location>
        <begin position="20"/>
        <end position="154"/>
    </location>
</feature>